<feature type="binding site" evidence="7">
    <location>
        <position position="51"/>
    </location>
    <ligand>
        <name>NADP(+)</name>
        <dbReference type="ChEBI" id="CHEBI:58349"/>
    </ligand>
</feature>
<protein>
    <recommendedName>
        <fullName evidence="7">Glucose-6-phosphate 1-dehydrogenase</fullName>
        <shortName evidence="7">G6PD</shortName>
        <ecNumber evidence="7">1.1.1.49</ecNumber>
    </recommendedName>
</protein>
<dbReference type="InterPro" id="IPR022674">
    <property type="entry name" value="G6P_DH_NAD-bd"/>
</dbReference>
<gene>
    <name evidence="7" type="primary">zwf</name>
    <name evidence="10" type="ORF">EFBL_0128</name>
</gene>
<comment type="function">
    <text evidence="7">Catalyzes the oxidation of glucose 6-phosphate to 6-phosphogluconolactone.</text>
</comment>
<feature type="domain" description="Glucose-6-phosphate dehydrogenase NAD-binding" evidence="8">
    <location>
        <begin position="14"/>
        <end position="195"/>
    </location>
</feature>
<dbReference type="PANTHER" id="PTHR23429:SF0">
    <property type="entry name" value="GLUCOSE-6-PHOSPHATE 1-DEHYDROGENASE"/>
    <property type="match status" value="1"/>
</dbReference>
<dbReference type="UniPathway" id="UPA00115">
    <property type="reaction ID" value="UER00408"/>
</dbReference>
<evidence type="ECO:0000256" key="1">
    <source>
        <dbReference type="ARBA" id="ARBA00004937"/>
    </source>
</evidence>
<keyword evidence="3 7" id="KW-0313">Glucose metabolism</keyword>
<evidence type="ECO:0000256" key="2">
    <source>
        <dbReference type="ARBA" id="ARBA00009975"/>
    </source>
</evidence>
<dbReference type="GO" id="GO:0009051">
    <property type="term" value="P:pentose-phosphate shunt, oxidative branch"/>
    <property type="evidence" value="ECO:0007669"/>
    <property type="project" value="TreeGrafter"/>
</dbReference>
<dbReference type="GO" id="GO:0050661">
    <property type="term" value="F:NADP binding"/>
    <property type="evidence" value="ECO:0007669"/>
    <property type="project" value="UniProtKB-UniRule"/>
</dbReference>
<feature type="active site" description="Proton acceptor" evidence="7">
    <location>
        <position position="248"/>
    </location>
</feature>
<name>A0A292YI53_9BACL</name>
<proteinExistence type="inferred from homology"/>
<dbReference type="PROSITE" id="PS00069">
    <property type="entry name" value="G6P_DEHYDROGENASE"/>
    <property type="match status" value="1"/>
</dbReference>
<dbReference type="Proteomes" id="UP000217785">
    <property type="component" value="Unassembled WGS sequence"/>
</dbReference>
<dbReference type="Gene3D" id="3.40.50.720">
    <property type="entry name" value="NAD(P)-binding Rossmann-like Domain"/>
    <property type="match status" value="1"/>
</dbReference>
<dbReference type="InterPro" id="IPR001282">
    <property type="entry name" value="G6P_DH"/>
</dbReference>
<dbReference type="PRINTS" id="PR00079">
    <property type="entry name" value="G6PDHDRGNASE"/>
</dbReference>
<dbReference type="GO" id="GO:0004345">
    <property type="term" value="F:glucose-6-phosphate dehydrogenase activity"/>
    <property type="evidence" value="ECO:0007669"/>
    <property type="project" value="UniProtKB-UniRule"/>
</dbReference>
<keyword evidence="6 7" id="KW-0119">Carbohydrate metabolism</keyword>
<dbReference type="Gene3D" id="3.30.360.10">
    <property type="entry name" value="Dihydrodipicolinate Reductase, domain 2"/>
    <property type="match status" value="1"/>
</dbReference>
<feature type="binding site" evidence="7">
    <location>
        <position position="353"/>
    </location>
    <ligand>
        <name>substrate</name>
    </ligand>
</feature>
<evidence type="ECO:0000313" key="11">
    <source>
        <dbReference type="Proteomes" id="UP000217785"/>
    </source>
</evidence>
<reference evidence="11" key="1">
    <citation type="submission" date="2017-07" db="EMBL/GenBank/DDBJ databases">
        <title>Draft genome sequence of Effusibacillus lacus strain skLN1.</title>
        <authorList>
            <person name="Watanabe M."/>
            <person name="Kojima H."/>
            <person name="Fukui M."/>
        </authorList>
    </citation>
    <scope>NUCLEOTIDE SEQUENCE [LARGE SCALE GENOMIC DNA]</scope>
    <source>
        <strain evidence="11">skLN1</strain>
    </source>
</reference>
<dbReference type="InterPro" id="IPR022675">
    <property type="entry name" value="G6P_DH_C"/>
</dbReference>
<comment type="catalytic activity">
    <reaction evidence="7">
        <text>D-glucose 6-phosphate + NADP(+) = 6-phospho-D-glucono-1,5-lactone + NADPH + H(+)</text>
        <dbReference type="Rhea" id="RHEA:15841"/>
        <dbReference type="ChEBI" id="CHEBI:15378"/>
        <dbReference type="ChEBI" id="CHEBI:57783"/>
        <dbReference type="ChEBI" id="CHEBI:57955"/>
        <dbReference type="ChEBI" id="CHEBI:58349"/>
        <dbReference type="ChEBI" id="CHEBI:61548"/>
        <dbReference type="EC" id="1.1.1.49"/>
    </reaction>
</comment>
<dbReference type="EMBL" id="BDUF01000003">
    <property type="protein sequence ID" value="GAX88519.1"/>
    <property type="molecule type" value="Genomic_DNA"/>
</dbReference>
<dbReference type="RefSeq" id="WP_096180210.1">
    <property type="nucleotide sequence ID" value="NZ_BDUF01000003.1"/>
</dbReference>
<evidence type="ECO:0000256" key="4">
    <source>
        <dbReference type="ARBA" id="ARBA00022857"/>
    </source>
</evidence>
<evidence type="ECO:0000259" key="9">
    <source>
        <dbReference type="Pfam" id="PF02781"/>
    </source>
</evidence>
<sequence length="524" mass="60007">MPTHSDNSLPFVLVIFGATGDLAKRKLFPALYGLYRTNLLQHHFAVVGVGRSPIGQSDFHQMVHDAVRTHSRISVEEREWMSFIGRFEYVSLDVKNAEAYKELLSVVGKKEQELGRAGNRLFYLAIAPDLFGPVTNHLKSSGVASAQVGKRLIIEKPFGHDYPSAKALNEQIRQSFEEEEIFRIDHYLGKEMIQNIEVIRFANSLFEPLWNNRHIDNIQITASETVGVEDRASYYEQAGALRDMVQNHMLQMVMMTAMEPPSRLNTEAIRDEKVKVLRSLRRYTEEEVRHYVVRGQYREGTVNGKPVPGYRQEPNVNSESLTETYVAAQLYVDNFRWAGVPFYIRTGKRMPKKVTEIVIRFKDMPNIYFNKKGDLGPNLLIIRINPEEGIYMLLNAKKQGTDRDVIPIAMEFCNNCGQESPEAYERLLLDAIQGDSTFFTRWDEVSLAWKFVDPIRKAWERFDLPLSFYAAGSWGPDEADRLLAQNGAKWLPVYDPQAQPLVQAVEQAPHLVHPVEQFPVLTRG</sequence>
<evidence type="ECO:0000313" key="10">
    <source>
        <dbReference type="EMBL" id="GAX88519.1"/>
    </source>
</evidence>
<feature type="binding site" evidence="7">
    <location>
        <position position="156"/>
    </location>
    <ligand>
        <name>NADP(+)</name>
        <dbReference type="ChEBI" id="CHEBI:58349"/>
    </ligand>
</feature>
<feature type="binding site" evidence="7">
    <location>
        <begin position="17"/>
        <end position="24"/>
    </location>
    <ligand>
        <name>NADP(+)</name>
        <dbReference type="ChEBI" id="CHEBI:58349"/>
    </ligand>
</feature>
<dbReference type="HAMAP" id="MF_00966">
    <property type="entry name" value="G6PD"/>
    <property type="match status" value="1"/>
</dbReference>
<dbReference type="OrthoDB" id="9802739at2"/>
<keyword evidence="5 7" id="KW-0560">Oxidoreductase</keyword>
<comment type="pathway">
    <text evidence="1 7">Carbohydrate degradation; pentose phosphate pathway; D-ribulose 5-phosphate from D-glucose 6-phosphate (oxidative stage): step 1/3.</text>
</comment>
<dbReference type="InterPro" id="IPR036291">
    <property type="entry name" value="NAD(P)-bd_dom_sf"/>
</dbReference>
<dbReference type="Pfam" id="PF00479">
    <property type="entry name" value="G6PD_N"/>
    <property type="match status" value="1"/>
</dbReference>
<dbReference type="AlphaFoldDB" id="A0A292YI53"/>
<dbReference type="PIRSF" id="PIRSF000110">
    <property type="entry name" value="G6PD"/>
    <property type="match status" value="1"/>
</dbReference>
<dbReference type="Pfam" id="PF02781">
    <property type="entry name" value="G6PD_C"/>
    <property type="match status" value="1"/>
</dbReference>
<dbReference type="SUPFAM" id="SSF51735">
    <property type="entry name" value="NAD(P)-binding Rossmann-fold domains"/>
    <property type="match status" value="1"/>
</dbReference>
<dbReference type="SUPFAM" id="SSF55347">
    <property type="entry name" value="Glyceraldehyde-3-phosphate dehydrogenase-like, C-terminal domain"/>
    <property type="match status" value="1"/>
</dbReference>
<evidence type="ECO:0000256" key="7">
    <source>
        <dbReference type="HAMAP-Rule" id="MF_00966"/>
    </source>
</evidence>
<evidence type="ECO:0000259" key="8">
    <source>
        <dbReference type="Pfam" id="PF00479"/>
    </source>
</evidence>
<feature type="binding site" evidence="7">
    <location>
        <begin position="93"/>
        <end position="94"/>
    </location>
    <ligand>
        <name>NADP(+)</name>
        <dbReference type="ChEBI" id="CHEBI:58349"/>
    </ligand>
</feature>
<dbReference type="PANTHER" id="PTHR23429">
    <property type="entry name" value="GLUCOSE-6-PHOSPHATE 1-DEHYDROGENASE G6PD"/>
    <property type="match status" value="1"/>
</dbReference>
<dbReference type="NCBIfam" id="NF009492">
    <property type="entry name" value="PRK12853.1-3"/>
    <property type="match status" value="1"/>
</dbReference>
<evidence type="ECO:0000256" key="5">
    <source>
        <dbReference type="ARBA" id="ARBA00023002"/>
    </source>
</evidence>
<accession>A0A292YI53</accession>
<comment type="caution">
    <text evidence="10">The sequence shown here is derived from an EMBL/GenBank/DDBJ whole genome shotgun (WGS) entry which is preliminary data.</text>
</comment>
<feature type="binding site" evidence="7">
    <location>
        <position position="348"/>
    </location>
    <ligand>
        <name>substrate</name>
    </ligand>
</feature>
<feature type="binding site" evidence="7">
    <location>
        <position position="224"/>
    </location>
    <ligand>
        <name>substrate</name>
    </ligand>
</feature>
<feature type="domain" description="Glucose-6-phosphate dehydrogenase C-terminal" evidence="9">
    <location>
        <begin position="198"/>
        <end position="490"/>
    </location>
</feature>
<evidence type="ECO:0000256" key="6">
    <source>
        <dbReference type="ARBA" id="ARBA00023277"/>
    </source>
</evidence>
<dbReference type="InterPro" id="IPR019796">
    <property type="entry name" value="G6P_DH_AS"/>
</dbReference>
<feature type="binding site" evidence="7">
    <location>
        <position position="190"/>
    </location>
    <ligand>
        <name>substrate</name>
    </ligand>
</feature>
<dbReference type="GO" id="GO:0005829">
    <property type="term" value="C:cytosol"/>
    <property type="evidence" value="ECO:0007669"/>
    <property type="project" value="TreeGrafter"/>
</dbReference>
<dbReference type="NCBIfam" id="TIGR00871">
    <property type="entry name" value="zwf"/>
    <property type="match status" value="1"/>
</dbReference>
<keyword evidence="11" id="KW-1185">Reference proteome</keyword>
<comment type="similarity">
    <text evidence="2 7">Belongs to the glucose-6-phosphate dehydrogenase family.</text>
</comment>
<organism evidence="10 11">
    <name type="scientific">Effusibacillus lacus</name>
    <dbReference type="NCBI Taxonomy" id="1348429"/>
    <lineage>
        <taxon>Bacteria</taxon>
        <taxon>Bacillati</taxon>
        <taxon>Bacillota</taxon>
        <taxon>Bacilli</taxon>
        <taxon>Bacillales</taxon>
        <taxon>Alicyclobacillaceae</taxon>
        <taxon>Effusibacillus</taxon>
    </lineage>
</organism>
<evidence type="ECO:0000256" key="3">
    <source>
        <dbReference type="ARBA" id="ARBA00022526"/>
    </source>
</evidence>
<feature type="binding site" evidence="7">
    <location>
        <position position="186"/>
    </location>
    <ligand>
        <name>substrate</name>
    </ligand>
</feature>
<dbReference type="GO" id="GO:0006006">
    <property type="term" value="P:glucose metabolic process"/>
    <property type="evidence" value="ECO:0007669"/>
    <property type="project" value="UniProtKB-KW"/>
</dbReference>
<keyword evidence="4 7" id="KW-0521">NADP</keyword>
<dbReference type="EC" id="1.1.1.49" evidence="7"/>
<feature type="binding site" evidence="7">
    <location>
        <position position="243"/>
    </location>
    <ligand>
        <name>substrate</name>
    </ligand>
</feature>